<name>A0A0F9TYZ4_9ZZZZ</name>
<accession>A0A0F9TYZ4</accession>
<proteinExistence type="predicted"/>
<evidence type="ECO:0000313" key="1">
    <source>
        <dbReference type="EMBL" id="KKN86215.1"/>
    </source>
</evidence>
<gene>
    <name evidence="1" type="ORF">LCGC14_0270840</name>
</gene>
<organism evidence="1">
    <name type="scientific">marine sediment metagenome</name>
    <dbReference type="NCBI Taxonomy" id="412755"/>
    <lineage>
        <taxon>unclassified sequences</taxon>
        <taxon>metagenomes</taxon>
        <taxon>ecological metagenomes</taxon>
    </lineage>
</organism>
<dbReference type="EMBL" id="LAZR01000150">
    <property type="protein sequence ID" value="KKN86215.1"/>
    <property type="molecule type" value="Genomic_DNA"/>
</dbReference>
<reference evidence="1" key="1">
    <citation type="journal article" date="2015" name="Nature">
        <title>Complex archaea that bridge the gap between prokaryotes and eukaryotes.</title>
        <authorList>
            <person name="Spang A."/>
            <person name="Saw J.H."/>
            <person name="Jorgensen S.L."/>
            <person name="Zaremba-Niedzwiedzka K."/>
            <person name="Martijn J."/>
            <person name="Lind A.E."/>
            <person name="van Eijk R."/>
            <person name="Schleper C."/>
            <person name="Guy L."/>
            <person name="Ettema T.J."/>
        </authorList>
    </citation>
    <scope>NUCLEOTIDE SEQUENCE</scope>
</reference>
<protein>
    <submittedName>
        <fullName evidence="1">Uncharacterized protein</fullName>
    </submittedName>
</protein>
<sequence length="194" mass="21428">MSSISKFCFAVITLGVATGAGATTCQEWSYFSSTEEFLEPLSVSSKKIGKHLTASEYSDGVVFSSRRKGKDVWLDIEKFPGSTSAIASTRALMMAGRLMDENFERLVLEDDGKPIFAISEPKLREIGCQFIWSREGGQNPLALMRELYQAMVWYEDGRPMSTLWNGSLLGDTSIAAQLSAQVLMPEWAMSALVE</sequence>
<dbReference type="AlphaFoldDB" id="A0A0F9TYZ4"/>
<comment type="caution">
    <text evidence="1">The sequence shown here is derived from an EMBL/GenBank/DDBJ whole genome shotgun (WGS) entry which is preliminary data.</text>
</comment>